<name>A0ABX9K7D5_9BACT</name>
<dbReference type="EMBL" id="QUMU01000003">
    <property type="protein sequence ID" value="REG34783.1"/>
    <property type="molecule type" value="Genomic_DNA"/>
</dbReference>
<keyword evidence="2" id="KW-1185">Reference proteome</keyword>
<reference evidence="1 2" key="1">
    <citation type="submission" date="2018-08" db="EMBL/GenBank/DDBJ databases">
        <title>Genomic Encyclopedia of Archaeal and Bacterial Type Strains, Phase II (KMG-II): from individual species to whole genera.</title>
        <authorList>
            <person name="Goeker M."/>
        </authorList>
    </citation>
    <scope>NUCLEOTIDE SEQUENCE [LARGE SCALE GENOMIC DNA]</scope>
    <source>
        <strain evidence="1 2">DSM 2261</strain>
    </source>
</reference>
<accession>A0ABX9K7D5</accession>
<evidence type="ECO:0000313" key="1">
    <source>
        <dbReference type="EMBL" id="REG34783.1"/>
    </source>
</evidence>
<protein>
    <recommendedName>
        <fullName evidence="3">Lipoprotein</fullName>
    </recommendedName>
</protein>
<dbReference type="RefSeq" id="WP_047856425.1">
    <property type="nucleotide sequence ID" value="NZ_CP011509.1"/>
</dbReference>
<evidence type="ECO:0000313" key="2">
    <source>
        <dbReference type="Proteomes" id="UP000256345"/>
    </source>
</evidence>
<evidence type="ECO:0008006" key="3">
    <source>
        <dbReference type="Google" id="ProtNLM"/>
    </source>
</evidence>
<proteinExistence type="predicted"/>
<sequence length="398" mass="41332">MPEYVTSTLQLYRNVDVLLGDGSKHRARLDNSGVVHFRDPAITGPQDVTLVMVRSTGTVQAKTYLALNGPEVRLPSSLYLLGALPFTRQGTVTGRVTGAANPSALSVTVVGNGLYGITTLSEDGSFSIDIRGEAPGKVDLFAKETEGTEGKVVRVGLKRDISVSAGTTVSGQDVALDHPVDQSLGVTVAGGELPDTTLNTSLRYILGGQVLFSTSASGTQPLSVPMIARMAPFDTLPPMLSVSSGEAAKLPGGQVQTEMPVGAGSSAQVTFLSPLSITSPAVGTLEAPASASRTGLVLRWSPDPSAHLTEVELGATIGPGPLDWSVVAPTSITSFTPFTLPADSAPVTTFPAGSYRVWATTSWQANASGYASFFTGSLSGGPYVETRTTRLLSYVELQ</sequence>
<gene>
    <name evidence="1" type="ORF">ATI61_103694</name>
</gene>
<comment type="caution">
    <text evidence="1">The sequence shown here is derived from an EMBL/GenBank/DDBJ whole genome shotgun (WGS) entry which is preliminary data.</text>
</comment>
<dbReference type="Proteomes" id="UP000256345">
    <property type="component" value="Unassembled WGS sequence"/>
</dbReference>
<organism evidence="1 2">
    <name type="scientific">Archangium gephyra</name>
    <dbReference type="NCBI Taxonomy" id="48"/>
    <lineage>
        <taxon>Bacteria</taxon>
        <taxon>Pseudomonadati</taxon>
        <taxon>Myxococcota</taxon>
        <taxon>Myxococcia</taxon>
        <taxon>Myxococcales</taxon>
        <taxon>Cystobacterineae</taxon>
        <taxon>Archangiaceae</taxon>
        <taxon>Archangium</taxon>
    </lineage>
</organism>